<proteinExistence type="predicted"/>
<organism evidence="1 2">
    <name type="scientific">Phytophthora fragariaefolia</name>
    <dbReference type="NCBI Taxonomy" id="1490495"/>
    <lineage>
        <taxon>Eukaryota</taxon>
        <taxon>Sar</taxon>
        <taxon>Stramenopiles</taxon>
        <taxon>Oomycota</taxon>
        <taxon>Peronosporomycetes</taxon>
        <taxon>Peronosporales</taxon>
        <taxon>Peronosporaceae</taxon>
        <taxon>Phytophthora</taxon>
    </lineage>
</organism>
<dbReference type="AlphaFoldDB" id="A0A9W6U3K8"/>
<evidence type="ECO:0000313" key="2">
    <source>
        <dbReference type="Proteomes" id="UP001165121"/>
    </source>
</evidence>
<dbReference type="Proteomes" id="UP001165121">
    <property type="component" value="Unassembled WGS sequence"/>
</dbReference>
<protein>
    <submittedName>
        <fullName evidence="1">Unnamed protein product</fullName>
    </submittedName>
</protein>
<gene>
    <name evidence="1" type="ORF">Pfra01_000465400</name>
</gene>
<accession>A0A9W6U3K8</accession>
<name>A0A9W6U3K8_9STRA</name>
<reference evidence="1" key="1">
    <citation type="submission" date="2023-04" db="EMBL/GenBank/DDBJ databases">
        <title>Phytophthora fragariaefolia NBRC 109709.</title>
        <authorList>
            <person name="Ichikawa N."/>
            <person name="Sato H."/>
            <person name="Tonouchi N."/>
        </authorList>
    </citation>
    <scope>NUCLEOTIDE SEQUENCE</scope>
    <source>
        <strain evidence="1">NBRC 109709</strain>
    </source>
</reference>
<sequence>MWTSMKRMSWELKCSGSFRDDLALVKLRIAELWEPTNMEVVVREDSCAGDIAGCASSAWELCTACGGTMELLYNSRLLPHYTVRRVKNCQAGFGQVYGLCCGSGTRQLVEVEVSDLPAELVVARYEDARKHGPSRNVRAEDKIGVAYPRAS</sequence>
<dbReference type="EMBL" id="BSXT01000365">
    <property type="protein sequence ID" value="GMF25670.1"/>
    <property type="molecule type" value="Genomic_DNA"/>
</dbReference>
<evidence type="ECO:0000313" key="1">
    <source>
        <dbReference type="EMBL" id="GMF25670.1"/>
    </source>
</evidence>
<comment type="caution">
    <text evidence="1">The sequence shown here is derived from an EMBL/GenBank/DDBJ whole genome shotgun (WGS) entry which is preliminary data.</text>
</comment>
<keyword evidence="2" id="KW-1185">Reference proteome</keyword>